<reference evidence="16 17" key="1">
    <citation type="submission" date="2010-08" db="EMBL/GenBank/DDBJ databases">
        <title>Complete sequence of Gallionella capsiferriformans ES-2.</title>
        <authorList>
            <consortium name="US DOE Joint Genome Institute"/>
            <person name="Lucas S."/>
            <person name="Copeland A."/>
            <person name="Lapidus A."/>
            <person name="Cheng J.-F."/>
            <person name="Bruce D."/>
            <person name="Goodwin L."/>
            <person name="Pitluck S."/>
            <person name="Chertkov O."/>
            <person name="Davenport K.W."/>
            <person name="Detter J.C."/>
            <person name="Han C."/>
            <person name="Tapia R."/>
            <person name="Land M."/>
            <person name="Hauser L."/>
            <person name="Chang Y.-J."/>
            <person name="Jeffries C."/>
            <person name="Kyrpides N."/>
            <person name="Ivanova N."/>
            <person name="Mikhailova N."/>
            <person name="Shelobolina E.S."/>
            <person name="Picardal F."/>
            <person name="Roden E."/>
            <person name="Emerson D."/>
            <person name="Woyke T."/>
        </authorList>
    </citation>
    <scope>NUCLEOTIDE SEQUENCE [LARGE SCALE GENOMIC DNA]</scope>
    <source>
        <strain evidence="16 17">ES-2</strain>
    </source>
</reference>
<evidence type="ECO:0000256" key="5">
    <source>
        <dbReference type="ARBA" id="ARBA00022692"/>
    </source>
</evidence>
<dbReference type="GO" id="GO:0044718">
    <property type="term" value="P:siderophore transmembrane transport"/>
    <property type="evidence" value="ECO:0007669"/>
    <property type="project" value="TreeGrafter"/>
</dbReference>
<dbReference type="PANTHER" id="PTHR30069:SF29">
    <property type="entry name" value="HEMOGLOBIN AND HEMOGLOBIN-HAPTOGLOBIN-BINDING PROTEIN 1-RELATED"/>
    <property type="match status" value="1"/>
</dbReference>
<protein>
    <submittedName>
        <fullName evidence="16">TonB-dependent receptor</fullName>
    </submittedName>
</protein>
<dbReference type="KEGG" id="gca:Galf_2625"/>
<dbReference type="Proteomes" id="UP000001235">
    <property type="component" value="Chromosome"/>
</dbReference>
<evidence type="ECO:0000313" key="16">
    <source>
        <dbReference type="EMBL" id="ADL56622.1"/>
    </source>
</evidence>
<keyword evidence="17" id="KW-1185">Reference proteome</keyword>
<dbReference type="RefSeq" id="WP_013294542.1">
    <property type="nucleotide sequence ID" value="NC_014394.1"/>
</dbReference>
<dbReference type="AlphaFoldDB" id="D9SCP1"/>
<evidence type="ECO:0000256" key="7">
    <source>
        <dbReference type="ARBA" id="ARBA00023077"/>
    </source>
</evidence>
<dbReference type="EMBL" id="CP002159">
    <property type="protein sequence ID" value="ADL56622.1"/>
    <property type="molecule type" value="Genomic_DNA"/>
</dbReference>
<dbReference type="Gene3D" id="2.40.170.20">
    <property type="entry name" value="TonB-dependent receptor, beta-barrel domain"/>
    <property type="match status" value="1"/>
</dbReference>
<dbReference type="InterPro" id="IPR037066">
    <property type="entry name" value="Plug_dom_sf"/>
</dbReference>
<dbReference type="GO" id="GO:0009279">
    <property type="term" value="C:cell outer membrane"/>
    <property type="evidence" value="ECO:0007669"/>
    <property type="project" value="UniProtKB-SubCell"/>
</dbReference>
<dbReference type="eggNOG" id="COG4771">
    <property type="taxonomic scope" value="Bacteria"/>
</dbReference>
<keyword evidence="9 16" id="KW-0675">Receptor</keyword>
<dbReference type="SUPFAM" id="SSF56935">
    <property type="entry name" value="Porins"/>
    <property type="match status" value="1"/>
</dbReference>
<evidence type="ECO:0000259" key="15">
    <source>
        <dbReference type="Pfam" id="PF07715"/>
    </source>
</evidence>
<evidence type="ECO:0000256" key="2">
    <source>
        <dbReference type="ARBA" id="ARBA00009810"/>
    </source>
</evidence>
<feature type="chain" id="PRO_5003127979" evidence="13">
    <location>
        <begin position="23"/>
        <end position="770"/>
    </location>
</feature>
<dbReference type="Pfam" id="PF07715">
    <property type="entry name" value="Plug"/>
    <property type="match status" value="1"/>
</dbReference>
<feature type="signal peptide" evidence="13">
    <location>
        <begin position="1"/>
        <end position="22"/>
    </location>
</feature>
<dbReference type="PANTHER" id="PTHR30069">
    <property type="entry name" value="TONB-DEPENDENT OUTER MEMBRANE RECEPTOR"/>
    <property type="match status" value="1"/>
</dbReference>
<comment type="similarity">
    <text evidence="2 11 12">Belongs to the TonB-dependent receptor family.</text>
</comment>
<dbReference type="GO" id="GO:0015344">
    <property type="term" value="F:siderophore uptake transmembrane transporter activity"/>
    <property type="evidence" value="ECO:0007669"/>
    <property type="project" value="TreeGrafter"/>
</dbReference>
<dbReference type="InterPro" id="IPR036942">
    <property type="entry name" value="Beta-barrel_TonB_sf"/>
</dbReference>
<dbReference type="CDD" id="cd01347">
    <property type="entry name" value="ligand_gated_channel"/>
    <property type="match status" value="1"/>
</dbReference>
<dbReference type="HOGENOM" id="CLU_008287_18_1_4"/>
<evidence type="ECO:0000256" key="8">
    <source>
        <dbReference type="ARBA" id="ARBA00023136"/>
    </source>
</evidence>
<keyword evidence="8 11" id="KW-0472">Membrane</keyword>
<evidence type="ECO:0000256" key="3">
    <source>
        <dbReference type="ARBA" id="ARBA00022448"/>
    </source>
</evidence>
<evidence type="ECO:0000256" key="10">
    <source>
        <dbReference type="ARBA" id="ARBA00023237"/>
    </source>
</evidence>
<keyword evidence="4 11" id="KW-1134">Transmembrane beta strand</keyword>
<feature type="domain" description="TonB-dependent receptor-like beta-barrel" evidence="14">
    <location>
        <begin position="323"/>
        <end position="746"/>
    </location>
</feature>
<dbReference type="InterPro" id="IPR000531">
    <property type="entry name" value="Beta-barrel_TonB"/>
</dbReference>
<proteinExistence type="inferred from homology"/>
<organism evidence="16 17">
    <name type="scientific">Gallionella capsiferriformans (strain ES-2)</name>
    <name type="common">Gallionella ferruginea capsiferriformans (strain ES-2)</name>
    <dbReference type="NCBI Taxonomy" id="395494"/>
    <lineage>
        <taxon>Bacteria</taxon>
        <taxon>Pseudomonadati</taxon>
        <taxon>Pseudomonadota</taxon>
        <taxon>Betaproteobacteria</taxon>
        <taxon>Nitrosomonadales</taxon>
        <taxon>Gallionellaceae</taxon>
        <taxon>Gallionella</taxon>
    </lineage>
</organism>
<dbReference type="InterPro" id="IPR012910">
    <property type="entry name" value="Plug_dom"/>
</dbReference>
<comment type="subcellular location">
    <subcellularLocation>
        <location evidence="1 11">Cell outer membrane</location>
        <topology evidence="1 11">Multi-pass membrane protein</topology>
    </subcellularLocation>
</comment>
<gene>
    <name evidence="16" type="ordered locus">Galf_2625</name>
</gene>
<keyword evidence="10 11" id="KW-0998">Cell outer membrane</keyword>
<evidence type="ECO:0000259" key="14">
    <source>
        <dbReference type="Pfam" id="PF00593"/>
    </source>
</evidence>
<accession>D9SCP1</accession>
<evidence type="ECO:0000256" key="9">
    <source>
        <dbReference type="ARBA" id="ARBA00023170"/>
    </source>
</evidence>
<dbReference type="Pfam" id="PF00593">
    <property type="entry name" value="TonB_dep_Rec_b-barrel"/>
    <property type="match status" value="1"/>
</dbReference>
<keyword evidence="7 12" id="KW-0798">TonB box</keyword>
<dbReference type="OrthoDB" id="183532at2"/>
<evidence type="ECO:0000256" key="13">
    <source>
        <dbReference type="SAM" id="SignalP"/>
    </source>
</evidence>
<dbReference type="Gene3D" id="2.170.130.10">
    <property type="entry name" value="TonB-dependent receptor, plug domain"/>
    <property type="match status" value="1"/>
</dbReference>
<evidence type="ECO:0000256" key="12">
    <source>
        <dbReference type="RuleBase" id="RU003357"/>
    </source>
</evidence>
<keyword evidence="3 11" id="KW-0813">Transport</keyword>
<name>D9SCP1_GALCS</name>
<evidence type="ECO:0000313" key="17">
    <source>
        <dbReference type="Proteomes" id="UP000001235"/>
    </source>
</evidence>
<sequence precursor="true">MKNKQLFTLSVLALAVSQTVYAVHDTEMLDDVVVSASKIRQSIKEAPANVSVVNTKKLEAGNNFVIGDALTAKVPSLYLRGGAIDGGRAGTTMQLSFRGQGINRNLLLVDGQSQTDAFAGQMNWSAISMNDVERIEVIPGVGSALYGSAALGGVISVITKAPTKREMTVKLTKGFSDGSRQKVEAGYRDKYENGLGVVFNFAQDDRDGYAADLVTLANPAGAPLAGAKVVTGIQPTTTTTGAATNIIGDKGFNASRAINANAKLYFDVSSTTKLHAGVAYTDDKNLMTPYHVYLTDVATGQPLALPASNALATNLSINGLKSSLKESAFFGTNPGGRTSMRYFAGVDTEIFGDYKLKLKVGKVDQNGWSVGAASTTLNTMTTGTGTLTDSPNSKTDASAELSFGLGEKQFIVTGLAYESGTLMQKKYALANWTDLNSKTRVNTSSDGVSATTSLFLQDQISLGDAWTVYAGGRYDAWRSHGTARDYVTPANTIISPERTATSFNPKLAAVYKLNERLTLKGSLGTGFRAPNNYEMYANPTFSGAAAPNGKLILANPNLKPETAQSWDISADMDFERGGNFRVAYYQTKMKDMIYQKVTAVPQYILPGTTSQINFWGQQSNVAGADISGIELSGETPITSWLSLNASYTYTGAIVTSDGGTNSGMIGKRLSNVPKNMASIGWDLKRGDWSGMVMTRYTGEVWGSADNLNTDVIKDVWTGYSKYWLTDMKIGYQIDKTFKASFAVGNLFNKKYFAYYPMPGRSVTMDLTANF</sequence>
<evidence type="ECO:0000256" key="4">
    <source>
        <dbReference type="ARBA" id="ARBA00022452"/>
    </source>
</evidence>
<dbReference type="InterPro" id="IPR039426">
    <property type="entry name" value="TonB-dep_rcpt-like"/>
</dbReference>
<feature type="domain" description="TonB-dependent receptor plug" evidence="15">
    <location>
        <begin position="43"/>
        <end position="154"/>
    </location>
</feature>
<evidence type="ECO:0000256" key="1">
    <source>
        <dbReference type="ARBA" id="ARBA00004571"/>
    </source>
</evidence>
<evidence type="ECO:0000256" key="11">
    <source>
        <dbReference type="PROSITE-ProRule" id="PRU01360"/>
    </source>
</evidence>
<keyword evidence="5 11" id="KW-0812">Transmembrane</keyword>
<dbReference type="PROSITE" id="PS52016">
    <property type="entry name" value="TONB_DEPENDENT_REC_3"/>
    <property type="match status" value="1"/>
</dbReference>
<keyword evidence="6 13" id="KW-0732">Signal</keyword>
<dbReference type="STRING" id="395494.Galf_2625"/>
<evidence type="ECO:0000256" key="6">
    <source>
        <dbReference type="ARBA" id="ARBA00022729"/>
    </source>
</evidence>